<dbReference type="PANTHER" id="PTHR14030:SF4">
    <property type="entry name" value="BUB1 KINASE, ISOFORM A-RELATED"/>
    <property type="match status" value="1"/>
</dbReference>
<protein>
    <submittedName>
        <fullName evidence="1">DH200=94 genomic scaffold, scaffold_670</fullName>
    </submittedName>
</protein>
<dbReference type="PhylomeDB" id="A0A068VG35"/>
<dbReference type="OrthoDB" id="248495at2759"/>
<dbReference type="Gramene" id="CDP19770">
    <property type="protein sequence ID" value="CDP19770"/>
    <property type="gene ID" value="GSCOC_T00006618001"/>
</dbReference>
<dbReference type="EMBL" id="HG739754">
    <property type="protein sequence ID" value="CDP19770.1"/>
    <property type="molecule type" value="Genomic_DNA"/>
</dbReference>
<dbReference type="Gene3D" id="1.10.510.10">
    <property type="entry name" value="Transferase(Phosphotransferase) domain 1"/>
    <property type="match status" value="1"/>
</dbReference>
<dbReference type="GO" id="GO:0032991">
    <property type="term" value="C:protein-containing complex"/>
    <property type="evidence" value="ECO:0007669"/>
    <property type="project" value="UniProtKB-ARBA"/>
</dbReference>
<accession>A0A068VG35</accession>
<proteinExistence type="predicted"/>
<sequence>MIRYASNSLSRIHFYECSGPWKEQGLCRVDWGRGIDLRLFPEDAKLVDTYGLCVIVHMILHKSCMEIEKRPSPDGGYVYQPKTHLKRYMQVELWKNLFMKLLNTSPTEDHQSLLRNLRHSFQDYMCSNPQLIKKLKQLLVKQKNSLCSA</sequence>
<dbReference type="STRING" id="49390.A0A068VG35"/>
<dbReference type="InterPro" id="IPR015661">
    <property type="entry name" value="Bub1/Mad3"/>
</dbReference>
<name>A0A068VG35_COFCA</name>
<dbReference type="GO" id="GO:0007094">
    <property type="term" value="P:mitotic spindle assembly checkpoint signaling"/>
    <property type="evidence" value="ECO:0007669"/>
    <property type="project" value="InterPro"/>
</dbReference>
<dbReference type="PANTHER" id="PTHR14030">
    <property type="entry name" value="MITOTIC CHECKPOINT SERINE/THREONINE-PROTEIN KINASE BUB1"/>
    <property type="match status" value="1"/>
</dbReference>
<dbReference type="GO" id="GO:0051754">
    <property type="term" value="P:meiotic sister chromatid cohesion, centromeric"/>
    <property type="evidence" value="ECO:0007669"/>
    <property type="project" value="TreeGrafter"/>
</dbReference>
<dbReference type="Proteomes" id="UP000295252">
    <property type="component" value="Unassembled WGS sequence"/>
</dbReference>
<dbReference type="AlphaFoldDB" id="A0A068VG35"/>
<evidence type="ECO:0000313" key="1">
    <source>
        <dbReference type="EMBL" id="CDP19770.1"/>
    </source>
</evidence>
<reference evidence="2" key="1">
    <citation type="journal article" date="2014" name="Science">
        <title>The coffee genome provides insight into the convergent evolution of caffeine biosynthesis.</title>
        <authorList>
            <person name="Denoeud F."/>
            <person name="Carretero-Paulet L."/>
            <person name="Dereeper A."/>
            <person name="Droc G."/>
            <person name="Guyot R."/>
            <person name="Pietrella M."/>
            <person name="Zheng C."/>
            <person name="Alberti A."/>
            <person name="Anthony F."/>
            <person name="Aprea G."/>
            <person name="Aury J.M."/>
            <person name="Bento P."/>
            <person name="Bernard M."/>
            <person name="Bocs S."/>
            <person name="Campa C."/>
            <person name="Cenci A."/>
            <person name="Combes M.C."/>
            <person name="Crouzillat D."/>
            <person name="Da Silva C."/>
            <person name="Daddiego L."/>
            <person name="De Bellis F."/>
            <person name="Dussert S."/>
            <person name="Garsmeur O."/>
            <person name="Gayraud T."/>
            <person name="Guignon V."/>
            <person name="Jahn K."/>
            <person name="Jamilloux V."/>
            <person name="Joet T."/>
            <person name="Labadie K."/>
            <person name="Lan T."/>
            <person name="Leclercq J."/>
            <person name="Lepelley M."/>
            <person name="Leroy T."/>
            <person name="Li L.T."/>
            <person name="Librado P."/>
            <person name="Lopez L."/>
            <person name="Munoz A."/>
            <person name="Noel B."/>
            <person name="Pallavicini A."/>
            <person name="Perrotta G."/>
            <person name="Poncet V."/>
            <person name="Pot D."/>
            <person name="Priyono X."/>
            <person name="Rigoreau M."/>
            <person name="Rouard M."/>
            <person name="Rozas J."/>
            <person name="Tranchant-Dubreuil C."/>
            <person name="VanBuren R."/>
            <person name="Zhang Q."/>
            <person name="Andrade A.C."/>
            <person name="Argout X."/>
            <person name="Bertrand B."/>
            <person name="de Kochko A."/>
            <person name="Graziosi G."/>
            <person name="Henry R.J."/>
            <person name="Jayarama X."/>
            <person name="Ming R."/>
            <person name="Nagai C."/>
            <person name="Rounsley S."/>
            <person name="Sankoff D."/>
            <person name="Giuliano G."/>
            <person name="Albert V.A."/>
            <person name="Wincker P."/>
            <person name="Lashermes P."/>
        </authorList>
    </citation>
    <scope>NUCLEOTIDE SEQUENCE [LARGE SCALE GENOMIC DNA]</scope>
    <source>
        <strain evidence="2">cv. DH200-94</strain>
    </source>
</reference>
<organism evidence="1 2">
    <name type="scientific">Coffea canephora</name>
    <name type="common">Robusta coffee</name>
    <dbReference type="NCBI Taxonomy" id="49390"/>
    <lineage>
        <taxon>Eukaryota</taxon>
        <taxon>Viridiplantae</taxon>
        <taxon>Streptophyta</taxon>
        <taxon>Embryophyta</taxon>
        <taxon>Tracheophyta</taxon>
        <taxon>Spermatophyta</taxon>
        <taxon>Magnoliopsida</taxon>
        <taxon>eudicotyledons</taxon>
        <taxon>Gunneridae</taxon>
        <taxon>Pentapetalae</taxon>
        <taxon>asterids</taxon>
        <taxon>lamiids</taxon>
        <taxon>Gentianales</taxon>
        <taxon>Rubiaceae</taxon>
        <taxon>Ixoroideae</taxon>
        <taxon>Gardenieae complex</taxon>
        <taxon>Bertiereae - Coffeeae clade</taxon>
        <taxon>Coffeeae</taxon>
        <taxon>Coffea</taxon>
    </lineage>
</organism>
<evidence type="ECO:0000313" key="2">
    <source>
        <dbReference type="Proteomes" id="UP000295252"/>
    </source>
</evidence>
<gene>
    <name evidence="1" type="ORF">GSCOC_T00006618001</name>
</gene>
<dbReference type="InParanoid" id="A0A068VG35"/>
<dbReference type="GO" id="GO:0004672">
    <property type="term" value="F:protein kinase activity"/>
    <property type="evidence" value="ECO:0007669"/>
    <property type="project" value="TreeGrafter"/>
</dbReference>
<keyword evidence="2" id="KW-1185">Reference proteome</keyword>